<evidence type="ECO:0000313" key="2">
    <source>
        <dbReference type="Proteomes" id="UP000236594"/>
    </source>
</evidence>
<dbReference type="RefSeq" id="WP_103248887.1">
    <property type="nucleotide sequence ID" value="NZ_PPED02000001.1"/>
</dbReference>
<keyword evidence="2" id="KW-1185">Reference proteome</keyword>
<comment type="caution">
    <text evidence="1">The sequence shown here is derived from an EMBL/GenBank/DDBJ whole genome shotgun (WGS) entry which is preliminary data.</text>
</comment>
<protein>
    <submittedName>
        <fullName evidence="1">Uncharacterized protein</fullName>
    </submittedName>
</protein>
<dbReference type="EMBL" id="PPED02000001">
    <property type="protein sequence ID" value="PWN71723.1"/>
    <property type="molecule type" value="Genomic_DNA"/>
</dbReference>
<sequence>MKFKFDLKSDLKKMEKHSDSLKDKFLKHEMSKTIKGGGGPREDPYEEWSNNWSNLGWPNAWSNGWRNGIEW</sequence>
<accession>A0A316XHS2</accession>
<name>A0A316XHS2_9FLAO</name>
<dbReference type="Proteomes" id="UP000236594">
    <property type="component" value="Unassembled WGS sequence"/>
</dbReference>
<dbReference type="OrthoDB" id="1273907at2"/>
<gene>
    <name evidence="1" type="ORF">C1631_003625</name>
</gene>
<dbReference type="AlphaFoldDB" id="A0A316XHS2"/>
<evidence type="ECO:0000313" key="1">
    <source>
        <dbReference type="EMBL" id="PWN71723.1"/>
    </source>
</evidence>
<proteinExistence type="predicted"/>
<reference evidence="1 2" key="1">
    <citation type="submission" date="2018-04" db="EMBL/GenBank/DDBJ databases">
        <title>Draft Genome Sequence of Phosphate-Solubilizing Chryseobacterium sp. ISE14 that is a Biocontrol and Plant Growth-Promoting Rhizobacterium Isolated from Cucumber.</title>
        <authorList>
            <person name="Jeong J.-J."/>
            <person name="Sang M.K."/>
            <person name="Choi I.-G."/>
            <person name="Kim K.D."/>
        </authorList>
    </citation>
    <scope>NUCLEOTIDE SEQUENCE [LARGE SCALE GENOMIC DNA]</scope>
    <source>
        <strain evidence="1 2">ISE14</strain>
    </source>
</reference>
<organism evidence="1 2">
    <name type="scientific">Chryseobacterium phosphatilyticum</name>
    <dbReference type="NCBI Taxonomy" id="475075"/>
    <lineage>
        <taxon>Bacteria</taxon>
        <taxon>Pseudomonadati</taxon>
        <taxon>Bacteroidota</taxon>
        <taxon>Flavobacteriia</taxon>
        <taxon>Flavobacteriales</taxon>
        <taxon>Weeksellaceae</taxon>
        <taxon>Chryseobacterium group</taxon>
        <taxon>Chryseobacterium</taxon>
    </lineage>
</organism>